<organism evidence="2 3">
    <name type="scientific">Vibrio nigripulchritudo SOn1</name>
    <dbReference type="NCBI Taxonomy" id="1238450"/>
    <lineage>
        <taxon>Bacteria</taxon>
        <taxon>Pseudomonadati</taxon>
        <taxon>Pseudomonadota</taxon>
        <taxon>Gammaproteobacteria</taxon>
        <taxon>Vibrionales</taxon>
        <taxon>Vibrionaceae</taxon>
        <taxon>Vibrio</taxon>
    </lineage>
</organism>
<dbReference type="PROSITE" id="PS51186">
    <property type="entry name" value="GNAT"/>
    <property type="match status" value="1"/>
</dbReference>
<dbReference type="PANTHER" id="PTHR43138:SF1">
    <property type="entry name" value="N-ACETYLTRANSFERASE ACA1"/>
    <property type="match status" value="1"/>
</dbReference>
<dbReference type="InterPro" id="IPR052742">
    <property type="entry name" value="Mito_N-acetyltransferase"/>
</dbReference>
<dbReference type="GO" id="GO:0016747">
    <property type="term" value="F:acyltransferase activity, transferring groups other than amino-acyl groups"/>
    <property type="evidence" value="ECO:0007669"/>
    <property type="project" value="InterPro"/>
</dbReference>
<evidence type="ECO:0000259" key="1">
    <source>
        <dbReference type="PROSITE" id="PS51186"/>
    </source>
</evidence>
<accession>A0AAV2VV16</accession>
<reference evidence="2 3" key="1">
    <citation type="journal article" date="2013" name="ISME J.">
        <title>Comparative genomics of pathogenic lineages of Vibrio nigripulchritudo identifies virulence-associated traits.</title>
        <authorList>
            <person name="Goudenege D."/>
            <person name="Labreuche Y."/>
            <person name="Krin E."/>
            <person name="Ansquer D."/>
            <person name="Mangenot S."/>
            <person name="Calteau A."/>
            <person name="Medigue C."/>
            <person name="Mazel D."/>
            <person name="Polz M.F."/>
            <person name="Le Roux F."/>
        </authorList>
    </citation>
    <scope>NUCLEOTIDE SEQUENCE [LARGE SCALE GENOMIC DNA]</scope>
    <source>
        <strain evidence="2 3">SOn1</strain>
    </source>
</reference>
<name>A0AAV2VV16_9VIBR</name>
<evidence type="ECO:0000313" key="2">
    <source>
        <dbReference type="EMBL" id="CCO48471.1"/>
    </source>
</evidence>
<sequence length="161" mass="18083">MDVSLMTRQDFELFWNTFQEIVRAEETYAFDPDITFEDAYLLWVENTTATFVFKENGTVLGSYYLKPNAAGPSSHICNCGYMVASSARGKGLATQMCLHSQAHAKKSGFLAMQFNSVVSTNESAVKLWEKLGFNIIGVIPDAYRHKKKGFVSSYIMHKALI</sequence>
<dbReference type="AlphaFoldDB" id="A0AAV2VV16"/>
<dbReference type="Gene3D" id="3.40.630.30">
    <property type="match status" value="1"/>
</dbReference>
<dbReference type="RefSeq" id="WP_022612952.1">
    <property type="nucleotide sequence ID" value="NZ_LK391965.1"/>
</dbReference>
<dbReference type="InterPro" id="IPR000182">
    <property type="entry name" value="GNAT_dom"/>
</dbReference>
<protein>
    <submittedName>
        <fullName evidence="2">Acyl-CoA N-acyltransferase</fullName>
    </submittedName>
</protein>
<evidence type="ECO:0000313" key="3">
    <source>
        <dbReference type="Proteomes" id="UP000018211"/>
    </source>
</evidence>
<dbReference type="CDD" id="cd04301">
    <property type="entry name" value="NAT_SF"/>
    <property type="match status" value="1"/>
</dbReference>
<dbReference type="Pfam" id="PF00583">
    <property type="entry name" value="Acetyltransf_1"/>
    <property type="match status" value="1"/>
</dbReference>
<dbReference type="Proteomes" id="UP000018211">
    <property type="component" value="Unassembled WGS sequence"/>
</dbReference>
<dbReference type="InterPro" id="IPR016181">
    <property type="entry name" value="Acyl_CoA_acyltransferase"/>
</dbReference>
<dbReference type="SUPFAM" id="SSF55729">
    <property type="entry name" value="Acyl-CoA N-acyltransferases (Nat)"/>
    <property type="match status" value="1"/>
</dbReference>
<dbReference type="PANTHER" id="PTHR43138">
    <property type="entry name" value="ACETYLTRANSFERASE, GNAT FAMILY"/>
    <property type="match status" value="1"/>
</dbReference>
<feature type="domain" description="N-acetyltransferase" evidence="1">
    <location>
        <begin position="1"/>
        <end position="161"/>
    </location>
</feature>
<gene>
    <name evidence="2" type="ORF">VIBNISOn1_560002</name>
</gene>
<comment type="caution">
    <text evidence="2">The sequence shown here is derived from an EMBL/GenBank/DDBJ whole genome shotgun (WGS) entry which is preliminary data.</text>
</comment>
<dbReference type="EMBL" id="CAOF01000149">
    <property type="protein sequence ID" value="CCO48471.1"/>
    <property type="molecule type" value="Genomic_DNA"/>
</dbReference>
<proteinExistence type="predicted"/>